<comment type="caution">
    <text evidence="2">The sequence shown here is derived from an EMBL/GenBank/DDBJ whole genome shotgun (WGS) entry which is preliminary data.</text>
</comment>
<keyword evidence="1" id="KW-1133">Transmembrane helix</keyword>
<sequence length="53" mass="6305">MSPVWNNPIICKNHKALFNSQGLFTLRFIQVYLPVAYSLVLFYFLFNYILYSP</sequence>
<keyword evidence="3" id="KW-1185">Reference proteome</keyword>
<evidence type="ECO:0000313" key="2">
    <source>
        <dbReference type="EMBL" id="KAL2786106.1"/>
    </source>
</evidence>
<protein>
    <submittedName>
        <fullName evidence="2">Uncharacterized protein</fullName>
    </submittedName>
</protein>
<dbReference type="Proteomes" id="UP001610563">
    <property type="component" value="Unassembled WGS sequence"/>
</dbReference>
<gene>
    <name evidence="2" type="ORF">BJX66DRAFT_313499</name>
</gene>
<keyword evidence="1" id="KW-0472">Membrane</keyword>
<dbReference type="EMBL" id="JBFTWV010000126">
    <property type="protein sequence ID" value="KAL2786106.1"/>
    <property type="molecule type" value="Genomic_DNA"/>
</dbReference>
<accession>A0ABR4FS67</accession>
<keyword evidence="1" id="KW-0812">Transmembrane</keyword>
<evidence type="ECO:0000313" key="3">
    <source>
        <dbReference type="Proteomes" id="UP001610563"/>
    </source>
</evidence>
<reference evidence="2 3" key="1">
    <citation type="submission" date="2024-07" db="EMBL/GenBank/DDBJ databases">
        <title>Section-level genome sequencing and comparative genomics of Aspergillus sections Usti and Cavernicolus.</title>
        <authorList>
            <consortium name="Lawrence Berkeley National Laboratory"/>
            <person name="Nybo J.L."/>
            <person name="Vesth T.C."/>
            <person name="Theobald S."/>
            <person name="Frisvad J.C."/>
            <person name="Larsen T.O."/>
            <person name="Kjaerboelling I."/>
            <person name="Rothschild-Mancinelli K."/>
            <person name="Lyhne E.K."/>
            <person name="Kogle M.E."/>
            <person name="Barry K."/>
            <person name="Clum A."/>
            <person name="Na H."/>
            <person name="Ledsgaard L."/>
            <person name="Lin J."/>
            <person name="Lipzen A."/>
            <person name="Kuo A."/>
            <person name="Riley R."/>
            <person name="Mondo S."/>
            <person name="Labutti K."/>
            <person name="Haridas S."/>
            <person name="Pangalinan J."/>
            <person name="Salamov A.A."/>
            <person name="Simmons B.A."/>
            <person name="Magnuson J.K."/>
            <person name="Chen J."/>
            <person name="Drula E."/>
            <person name="Henrissat B."/>
            <person name="Wiebenga A."/>
            <person name="Lubbers R.J."/>
            <person name="Gomes A.C."/>
            <person name="Makela M.R."/>
            <person name="Stajich J."/>
            <person name="Grigoriev I.V."/>
            <person name="Mortensen U.H."/>
            <person name="De Vries R.P."/>
            <person name="Baker S.E."/>
            <person name="Andersen M.R."/>
        </authorList>
    </citation>
    <scope>NUCLEOTIDE SEQUENCE [LARGE SCALE GENOMIC DNA]</scope>
    <source>
        <strain evidence="2 3">CBS 209.92</strain>
    </source>
</reference>
<proteinExistence type="predicted"/>
<organism evidence="2 3">
    <name type="scientific">Aspergillus keveii</name>
    <dbReference type="NCBI Taxonomy" id="714993"/>
    <lineage>
        <taxon>Eukaryota</taxon>
        <taxon>Fungi</taxon>
        <taxon>Dikarya</taxon>
        <taxon>Ascomycota</taxon>
        <taxon>Pezizomycotina</taxon>
        <taxon>Eurotiomycetes</taxon>
        <taxon>Eurotiomycetidae</taxon>
        <taxon>Eurotiales</taxon>
        <taxon>Aspergillaceae</taxon>
        <taxon>Aspergillus</taxon>
        <taxon>Aspergillus subgen. Nidulantes</taxon>
    </lineage>
</organism>
<evidence type="ECO:0000256" key="1">
    <source>
        <dbReference type="SAM" id="Phobius"/>
    </source>
</evidence>
<feature type="transmembrane region" description="Helical" evidence="1">
    <location>
        <begin position="31"/>
        <end position="51"/>
    </location>
</feature>
<name>A0ABR4FS67_9EURO</name>